<dbReference type="RefSeq" id="WP_350276504.1">
    <property type="nucleotide sequence ID" value="NZ_CP158165.1"/>
</dbReference>
<sequence>MTKWAKYSGMIAAGVLSAGVLTGGLATAQPTGGASTSGATCSIKVGSVTAGGDHRLQTFAIDGSKVVDKIVAKDIYPDGQVRLSATMRFGDTDTGDEAHTGPVIMGPALYDTSYLTPAGGGAVSQKQVTRVGGGWDVYRSLDRSTVVTATTQRDTEYSLHNDGTLYRRNVSYQNGVPSRQVTGWQSGYSGVKAMTLISQTSTYDTFLMTLTSGKLYTAHLPLAGGQVIPGVVKEVRSSTWQGFESLVAAPCGTGTLLLGIDKDSGSGYLYHVGHANGTATTIQSLGKAAGTFTDPAYFLWKNFAGQDLAGE</sequence>
<proteinExistence type="predicted"/>
<evidence type="ECO:0000256" key="1">
    <source>
        <dbReference type="SAM" id="SignalP"/>
    </source>
</evidence>
<keyword evidence="1" id="KW-0732">Signal</keyword>
<evidence type="ECO:0000313" key="2">
    <source>
        <dbReference type="EMBL" id="XBV23673.1"/>
    </source>
</evidence>
<dbReference type="AlphaFoldDB" id="A0AAU7TAG7"/>
<reference evidence="2" key="1">
    <citation type="submission" date="2024-06" db="EMBL/GenBank/DDBJ databases">
        <title>Kribbella sp. strain HUAS MG21 genome sequences.</title>
        <authorList>
            <person name="Mo P."/>
        </authorList>
    </citation>
    <scope>NUCLEOTIDE SEQUENCE</scope>
    <source>
        <strain evidence="2">HUAS MG21</strain>
    </source>
</reference>
<name>A0AAU7TAG7_9ACTN</name>
<gene>
    <name evidence="2" type="ORF">ABN611_34525</name>
</gene>
<feature type="chain" id="PRO_5043986322" evidence="1">
    <location>
        <begin position="29"/>
        <end position="311"/>
    </location>
</feature>
<feature type="signal peptide" evidence="1">
    <location>
        <begin position="1"/>
        <end position="28"/>
    </location>
</feature>
<dbReference type="EMBL" id="CP158165">
    <property type="protein sequence ID" value="XBV23673.1"/>
    <property type="molecule type" value="Genomic_DNA"/>
</dbReference>
<protein>
    <submittedName>
        <fullName evidence="2">Uncharacterized protein</fullName>
    </submittedName>
</protein>
<dbReference type="Gene3D" id="2.115.10.10">
    <property type="entry name" value="Tachylectin 2"/>
    <property type="match status" value="1"/>
</dbReference>
<accession>A0AAU7TAG7</accession>
<organism evidence="2">
    <name type="scientific">Kribbella sp. HUAS MG21</name>
    <dbReference type="NCBI Taxonomy" id="3160966"/>
    <lineage>
        <taxon>Bacteria</taxon>
        <taxon>Bacillati</taxon>
        <taxon>Actinomycetota</taxon>
        <taxon>Actinomycetes</taxon>
        <taxon>Propionibacteriales</taxon>
        <taxon>Kribbellaceae</taxon>
        <taxon>Kribbella</taxon>
    </lineage>
</organism>